<reference evidence="4" key="1">
    <citation type="submission" date="2025-08" db="UniProtKB">
        <authorList>
            <consortium name="Ensembl"/>
        </authorList>
    </citation>
    <scope>IDENTIFICATION</scope>
</reference>
<protein>
    <recommendedName>
        <fullName evidence="3">PNPLA domain-containing protein</fullName>
    </recommendedName>
</protein>
<accession>A0A8C5P763</accession>
<name>A0A8C5P763_9ANUR</name>
<dbReference type="PANTHER" id="PTHR12406">
    <property type="entry name" value="CALCIUM-INDEPENDENT PHOSPHOLIPASE A2 IPLA2 -RELATED"/>
    <property type="match status" value="1"/>
</dbReference>
<dbReference type="PANTHER" id="PTHR12406:SF23">
    <property type="entry name" value="OMEGA-HYDROXYCERAMIDE TRANSACYLASE"/>
    <property type="match status" value="1"/>
</dbReference>
<dbReference type="Proteomes" id="UP000694569">
    <property type="component" value="Unplaced"/>
</dbReference>
<feature type="domain" description="PNPLA" evidence="3">
    <location>
        <begin position="1"/>
        <end position="125"/>
    </location>
</feature>
<dbReference type="InterPro" id="IPR016035">
    <property type="entry name" value="Acyl_Trfase/lysoPLipase"/>
</dbReference>
<dbReference type="GO" id="GO:0005737">
    <property type="term" value="C:cytoplasm"/>
    <property type="evidence" value="ECO:0007669"/>
    <property type="project" value="TreeGrafter"/>
</dbReference>
<organism evidence="4 5">
    <name type="scientific">Leptobrachium leishanense</name>
    <name type="common">Leishan spiny toad</name>
    <dbReference type="NCBI Taxonomy" id="445787"/>
    <lineage>
        <taxon>Eukaryota</taxon>
        <taxon>Metazoa</taxon>
        <taxon>Chordata</taxon>
        <taxon>Craniata</taxon>
        <taxon>Vertebrata</taxon>
        <taxon>Euteleostomi</taxon>
        <taxon>Amphibia</taxon>
        <taxon>Batrachia</taxon>
        <taxon>Anura</taxon>
        <taxon>Pelobatoidea</taxon>
        <taxon>Megophryidae</taxon>
        <taxon>Leptobrachium</taxon>
    </lineage>
</organism>
<dbReference type="GO" id="GO:0004806">
    <property type="term" value="F:triacylglycerol lipase activity"/>
    <property type="evidence" value="ECO:0007669"/>
    <property type="project" value="TreeGrafter"/>
</dbReference>
<proteinExistence type="predicted"/>
<sequence length="199" mass="22499">MLGFKQNACCGSQTCHSVIAIQVPNALFEQFTCFNLIKNLRNALLLLLPDNAHQLATGRLYVALTRLADLKDLFVSDYKSKEEVVQVLICGCFLPFYCGIIPPSFRGMRYFDGACTNFHPFFSLHSVLTVSPFTGEIDICPRDCSISHLCLHALNASFQLSIQNLHRAIYSLFPPQTLVTWISGEFRPKWLNNSKKDIY</sequence>
<keyword evidence="5" id="KW-1185">Reference proteome</keyword>
<dbReference type="GO" id="GO:0005811">
    <property type="term" value="C:lipid droplet"/>
    <property type="evidence" value="ECO:0007669"/>
    <property type="project" value="TreeGrafter"/>
</dbReference>
<comment type="caution">
    <text evidence="2">Lacks conserved residue(s) required for the propagation of feature annotation.</text>
</comment>
<keyword evidence="1" id="KW-0443">Lipid metabolism</keyword>
<evidence type="ECO:0000256" key="1">
    <source>
        <dbReference type="ARBA" id="ARBA00023098"/>
    </source>
</evidence>
<evidence type="ECO:0000256" key="2">
    <source>
        <dbReference type="PROSITE-ProRule" id="PRU01161"/>
    </source>
</evidence>
<dbReference type="GeneTree" id="ENSGT00940000155662"/>
<reference evidence="4" key="2">
    <citation type="submission" date="2025-09" db="UniProtKB">
        <authorList>
            <consortium name="Ensembl"/>
        </authorList>
    </citation>
    <scope>IDENTIFICATION</scope>
</reference>
<dbReference type="GO" id="GO:0016020">
    <property type="term" value="C:membrane"/>
    <property type="evidence" value="ECO:0007669"/>
    <property type="project" value="TreeGrafter"/>
</dbReference>
<evidence type="ECO:0000259" key="3">
    <source>
        <dbReference type="PROSITE" id="PS51635"/>
    </source>
</evidence>
<dbReference type="SUPFAM" id="SSF52151">
    <property type="entry name" value="FabD/lysophospholipase-like"/>
    <property type="match status" value="1"/>
</dbReference>
<dbReference type="InterPro" id="IPR033562">
    <property type="entry name" value="PLPL"/>
</dbReference>
<dbReference type="InterPro" id="IPR002641">
    <property type="entry name" value="PNPLA_dom"/>
</dbReference>
<evidence type="ECO:0000313" key="4">
    <source>
        <dbReference type="Ensembl" id="ENSLLEP00000001818.1"/>
    </source>
</evidence>
<feature type="short sequence motif" description="DGA/G" evidence="2">
    <location>
        <begin position="112"/>
        <end position="114"/>
    </location>
</feature>
<evidence type="ECO:0000313" key="5">
    <source>
        <dbReference type="Proteomes" id="UP000694569"/>
    </source>
</evidence>
<dbReference type="Ensembl" id="ENSLLET00000001900.1">
    <property type="protein sequence ID" value="ENSLLEP00000001818.1"/>
    <property type="gene ID" value="ENSLLEG00000001164.1"/>
</dbReference>
<dbReference type="GO" id="GO:0055088">
    <property type="term" value="P:lipid homeostasis"/>
    <property type="evidence" value="ECO:0007669"/>
    <property type="project" value="TreeGrafter"/>
</dbReference>
<dbReference type="PROSITE" id="PS51635">
    <property type="entry name" value="PNPLA"/>
    <property type="match status" value="1"/>
</dbReference>
<dbReference type="AlphaFoldDB" id="A0A8C5P763"/>
<dbReference type="GO" id="GO:0019433">
    <property type="term" value="P:triglyceride catabolic process"/>
    <property type="evidence" value="ECO:0007669"/>
    <property type="project" value="TreeGrafter"/>
</dbReference>